<evidence type="ECO:0000313" key="3">
    <source>
        <dbReference type="RefSeq" id="XP_029655922.1"/>
    </source>
</evidence>
<organism evidence="2 3">
    <name type="scientific">Octopus sinensis</name>
    <name type="common">East Asian common octopus</name>
    <dbReference type="NCBI Taxonomy" id="2607531"/>
    <lineage>
        <taxon>Eukaryota</taxon>
        <taxon>Metazoa</taxon>
        <taxon>Spiralia</taxon>
        <taxon>Lophotrochozoa</taxon>
        <taxon>Mollusca</taxon>
        <taxon>Cephalopoda</taxon>
        <taxon>Coleoidea</taxon>
        <taxon>Octopodiformes</taxon>
        <taxon>Octopoda</taxon>
        <taxon>Incirrata</taxon>
        <taxon>Octopodidae</taxon>
        <taxon>Octopus</taxon>
    </lineage>
</organism>
<feature type="region of interest" description="Disordered" evidence="1">
    <location>
        <begin position="1"/>
        <end position="20"/>
    </location>
</feature>
<dbReference type="AlphaFoldDB" id="A0A6P7U329"/>
<sequence length="304" mass="34345">MQRNKTDNKTPCNSDFNSKKRLKFDNSESPVFSPLKVTKKTPVKNILDHINKLNEIPTSNQCCDFDSYVKKFVSVTSKISAVSENRDSKDASSQDGMFSQNSQNSRNDFCGDTENSLDYNTFISFFNYSENDTSKTNETADSNATLTCGNFSEIIGSREGEERLFDFPVLVDETNQNNFISNLDDISRTDVVCNKYSECETNDSIGTYQTDLINLNNRDDNSNIIEDSLTNANSNSLMINMDINRPFRIFGSDEKNTPETCCSKESEVSETMDCEFTGDSDFRELDQCNGKTLIIDDTINFMSN</sequence>
<gene>
    <name evidence="3" type="primary">LOC115229762</name>
</gene>
<reference evidence="3" key="1">
    <citation type="submission" date="2025-08" db="UniProtKB">
        <authorList>
            <consortium name="RefSeq"/>
        </authorList>
    </citation>
    <scope>IDENTIFICATION</scope>
</reference>
<feature type="compositionally biased region" description="Polar residues" evidence="1">
    <location>
        <begin position="93"/>
        <end position="110"/>
    </location>
</feature>
<evidence type="ECO:0000256" key="1">
    <source>
        <dbReference type="SAM" id="MobiDB-lite"/>
    </source>
</evidence>
<dbReference type="RefSeq" id="XP_029655922.1">
    <property type="nucleotide sequence ID" value="XM_029800062.1"/>
</dbReference>
<dbReference type="KEGG" id="osn:115229762"/>
<evidence type="ECO:0000313" key="2">
    <source>
        <dbReference type="Proteomes" id="UP000515154"/>
    </source>
</evidence>
<accession>A0A6P7U329</accession>
<feature type="region of interest" description="Disordered" evidence="1">
    <location>
        <begin position="83"/>
        <end position="110"/>
    </location>
</feature>
<proteinExistence type="predicted"/>
<protein>
    <submittedName>
        <fullName evidence="3">Uncharacterized protein LOC115229762</fullName>
    </submittedName>
</protein>
<keyword evidence="2" id="KW-1185">Reference proteome</keyword>
<name>A0A6P7U329_9MOLL</name>
<dbReference type="Proteomes" id="UP000515154">
    <property type="component" value="Unplaced"/>
</dbReference>